<dbReference type="PANTHER" id="PTHR23011:SF28">
    <property type="entry name" value="CYCLIC NUCLEOTIDE-BINDING DOMAIN CONTAINING PROTEIN"/>
    <property type="match status" value="1"/>
</dbReference>
<evidence type="ECO:0000313" key="2">
    <source>
        <dbReference type="EMBL" id="NWH62000.1"/>
    </source>
</evidence>
<protein>
    <submittedName>
        <fullName evidence="2">RPGF3 factor</fullName>
    </submittedName>
</protein>
<dbReference type="EMBL" id="VWPV01017775">
    <property type="protein sequence ID" value="NWH62000.1"/>
    <property type="molecule type" value="Genomic_DNA"/>
</dbReference>
<dbReference type="AlphaFoldDB" id="A0A7K4J9Y7"/>
<dbReference type="SUPFAM" id="SSF51206">
    <property type="entry name" value="cAMP-binding domain-like"/>
    <property type="match status" value="1"/>
</dbReference>
<dbReference type="InterPro" id="IPR018490">
    <property type="entry name" value="cNMP-bd_dom_sf"/>
</dbReference>
<feature type="domain" description="Cyclic nucleotide-binding" evidence="1">
    <location>
        <begin position="1"/>
        <end position="96"/>
    </location>
</feature>
<reference evidence="2 3" key="1">
    <citation type="submission" date="2019-09" db="EMBL/GenBank/DDBJ databases">
        <title>Bird 10,000 Genomes (B10K) Project - Family phase.</title>
        <authorList>
            <person name="Zhang G."/>
        </authorList>
    </citation>
    <scope>NUCLEOTIDE SEQUENCE [LARGE SCALE GENOMIC DNA]</scope>
    <source>
        <strain evidence="2">B10K-CU-031-07</strain>
        <tissue evidence="2">Muscle</tissue>
    </source>
</reference>
<feature type="non-terminal residue" evidence="2">
    <location>
        <position position="96"/>
    </location>
</feature>
<dbReference type="InterPro" id="IPR014710">
    <property type="entry name" value="RmlC-like_jellyroll"/>
</dbReference>
<dbReference type="PRINTS" id="PR00103">
    <property type="entry name" value="CAMPKINASE"/>
</dbReference>
<gene>
    <name evidence="2" type="primary">Rapgef3</name>
    <name evidence="2" type="ORF">GEOCAL_R03270</name>
</gene>
<sequence>VKRELASVLMFESHQRAGTVLFSQGDKGTSWYIIWKGSVNVVTHGKGLVATLHEGDDFGQLALVNDAPRAATIILREDNCHFLRVDKQDFNRILKV</sequence>
<feature type="non-terminal residue" evidence="2">
    <location>
        <position position="1"/>
    </location>
</feature>
<name>A0A7K4J9Y7_GEOCA</name>
<dbReference type="PANTHER" id="PTHR23011">
    <property type="entry name" value="CYCLIC NUCLEOTIDE-BINDING DOMAIN CONTAINING PROTEIN"/>
    <property type="match status" value="1"/>
</dbReference>
<comment type="caution">
    <text evidence="2">The sequence shown here is derived from an EMBL/GenBank/DDBJ whole genome shotgun (WGS) entry which is preliminary data.</text>
</comment>
<dbReference type="Pfam" id="PF00027">
    <property type="entry name" value="cNMP_binding"/>
    <property type="match status" value="1"/>
</dbReference>
<dbReference type="Gene3D" id="2.60.120.10">
    <property type="entry name" value="Jelly Rolls"/>
    <property type="match status" value="1"/>
</dbReference>
<evidence type="ECO:0000259" key="1">
    <source>
        <dbReference type="PROSITE" id="PS50042"/>
    </source>
</evidence>
<dbReference type="OrthoDB" id="21144at2759"/>
<proteinExistence type="predicted"/>
<evidence type="ECO:0000313" key="3">
    <source>
        <dbReference type="Proteomes" id="UP000531151"/>
    </source>
</evidence>
<dbReference type="CDD" id="cd00038">
    <property type="entry name" value="CAP_ED"/>
    <property type="match status" value="1"/>
</dbReference>
<organism evidence="2 3">
    <name type="scientific">Geococcyx californianus</name>
    <name type="common">Greater roadrunner</name>
    <name type="synonym">Saurothera californiana</name>
    <dbReference type="NCBI Taxonomy" id="8947"/>
    <lineage>
        <taxon>Eukaryota</taxon>
        <taxon>Metazoa</taxon>
        <taxon>Chordata</taxon>
        <taxon>Craniata</taxon>
        <taxon>Vertebrata</taxon>
        <taxon>Euteleostomi</taxon>
        <taxon>Archelosauria</taxon>
        <taxon>Archosauria</taxon>
        <taxon>Dinosauria</taxon>
        <taxon>Saurischia</taxon>
        <taxon>Theropoda</taxon>
        <taxon>Coelurosauria</taxon>
        <taxon>Aves</taxon>
        <taxon>Neognathae</taxon>
        <taxon>Neoaves</taxon>
        <taxon>Otidimorphae</taxon>
        <taxon>Cuculiformes</taxon>
        <taxon>Neomorphidae</taxon>
        <taxon>Geococcyx</taxon>
    </lineage>
</organism>
<dbReference type="PROSITE" id="PS50042">
    <property type="entry name" value="CNMP_BINDING_3"/>
    <property type="match status" value="1"/>
</dbReference>
<keyword evidence="3" id="KW-1185">Reference proteome</keyword>
<dbReference type="InterPro" id="IPR000595">
    <property type="entry name" value="cNMP-bd_dom"/>
</dbReference>
<dbReference type="Proteomes" id="UP000531151">
    <property type="component" value="Unassembled WGS sequence"/>
</dbReference>
<accession>A0A7K4J9Y7</accession>